<protein>
    <submittedName>
        <fullName evidence="1">Uncharacterized protein</fullName>
    </submittedName>
</protein>
<dbReference type="EMBL" id="JAYMYQ010000004">
    <property type="protein sequence ID" value="KAK7336684.1"/>
    <property type="molecule type" value="Genomic_DNA"/>
</dbReference>
<evidence type="ECO:0000313" key="2">
    <source>
        <dbReference type="Proteomes" id="UP001367508"/>
    </source>
</evidence>
<proteinExistence type="predicted"/>
<gene>
    <name evidence="1" type="ORF">VNO77_17230</name>
</gene>
<dbReference type="AlphaFoldDB" id="A0AAN9LM41"/>
<dbReference type="Proteomes" id="UP001367508">
    <property type="component" value="Unassembled WGS sequence"/>
</dbReference>
<sequence>MRGDDGAIDISGVVHAVVFKQLGLMIYGGFCSTSGWVSTHMCVRCFGLLATWSLIEVALSVVMMGCDGILGDLVYCKGGSLIRLMFDGSIATWTEIWWLQD</sequence>
<keyword evidence="2" id="KW-1185">Reference proteome</keyword>
<name>A0AAN9LM41_CANGL</name>
<accession>A0AAN9LM41</accession>
<evidence type="ECO:0000313" key="1">
    <source>
        <dbReference type="EMBL" id="KAK7336684.1"/>
    </source>
</evidence>
<organism evidence="1 2">
    <name type="scientific">Canavalia gladiata</name>
    <name type="common">Sword bean</name>
    <name type="synonym">Dolichos gladiatus</name>
    <dbReference type="NCBI Taxonomy" id="3824"/>
    <lineage>
        <taxon>Eukaryota</taxon>
        <taxon>Viridiplantae</taxon>
        <taxon>Streptophyta</taxon>
        <taxon>Embryophyta</taxon>
        <taxon>Tracheophyta</taxon>
        <taxon>Spermatophyta</taxon>
        <taxon>Magnoliopsida</taxon>
        <taxon>eudicotyledons</taxon>
        <taxon>Gunneridae</taxon>
        <taxon>Pentapetalae</taxon>
        <taxon>rosids</taxon>
        <taxon>fabids</taxon>
        <taxon>Fabales</taxon>
        <taxon>Fabaceae</taxon>
        <taxon>Papilionoideae</taxon>
        <taxon>50 kb inversion clade</taxon>
        <taxon>NPAAA clade</taxon>
        <taxon>indigoferoid/millettioid clade</taxon>
        <taxon>Phaseoleae</taxon>
        <taxon>Canavalia</taxon>
    </lineage>
</organism>
<reference evidence="1 2" key="1">
    <citation type="submission" date="2024-01" db="EMBL/GenBank/DDBJ databases">
        <title>The genomes of 5 underutilized Papilionoideae crops provide insights into root nodulation and disease resistanc.</title>
        <authorList>
            <person name="Jiang F."/>
        </authorList>
    </citation>
    <scope>NUCLEOTIDE SEQUENCE [LARGE SCALE GENOMIC DNA]</scope>
    <source>
        <strain evidence="1">LVBAO_FW01</strain>
        <tissue evidence="1">Leaves</tissue>
    </source>
</reference>
<comment type="caution">
    <text evidence="1">The sequence shown here is derived from an EMBL/GenBank/DDBJ whole genome shotgun (WGS) entry which is preliminary data.</text>
</comment>